<name>A0ABD2A2V4_VESSQ</name>
<dbReference type="EMBL" id="JAUDFV010000155">
    <property type="protein sequence ID" value="KAL2714963.1"/>
    <property type="molecule type" value="Genomic_DNA"/>
</dbReference>
<evidence type="ECO:0000313" key="2">
    <source>
        <dbReference type="Proteomes" id="UP001607302"/>
    </source>
</evidence>
<organism evidence="1 2">
    <name type="scientific">Vespula squamosa</name>
    <name type="common">Southern yellow jacket</name>
    <name type="synonym">Wasp</name>
    <dbReference type="NCBI Taxonomy" id="30214"/>
    <lineage>
        <taxon>Eukaryota</taxon>
        <taxon>Metazoa</taxon>
        <taxon>Ecdysozoa</taxon>
        <taxon>Arthropoda</taxon>
        <taxon>Hexapoda</taxon>
        <taxon>Insecta</taxon>
        <taxon>Pterygota</taxon>
        <taxon>Neoptera</taxon>
        <taxon>Endopterygota</taxon>
        <taxon>Hymenoptera</taxon>
        <taxon>Apocrita</taxon>
        <taxon>Aculeata</taxon>
        <taxon>Vespoidea</taxon>
        <taxon>Vespidae</taxon>
        <taxon>Vespinae</taxon>
        <taxon>Vespula</taxon>
    </lineage>
</organism>
<accession>A0ABD2A2V4</accession>
<dbReference type="Proteomes" id="UP001607302">
    <property type="component" value="Unassembled WGS sequence"/>
</dbReference>
<gene>
    <name evidence="1" type="ORF">V1478_014661</name>
</gene>
<comment type="caution">
    <text evidence="1">The sequence shown here is derived from an EMBL/GenBank/DDBJ whole genome shotgun (WGS) entry which is preliminary data.</text>
</comment>
<proteinExistence type="predicted"/>
<reference evidence="1 2" key="1">
    <citation type="journal article" date="2024" name="Ann. Entomol. Soc. Am.">
        <title>Genomic analyses of the southern and eastern yellowjacket wasps (Hymenoptera: Vespidae) reveal evolutionary signatures of social life.</title>
        <authorList>
            <person name="Catto M.A."/>
            <person name="Caine P.B."/>
            <person name="Orr S.E."/>
            <person name="Hunt B.G."/>
            <person name="Goodisman M.A.D."/>
        </authorList>
    </citation>
    <scope>NUCLEOTIDE SEQUENCE [LARGE SCALE GENOMIC DNA]</scope>
    <source>
        <strain evidence="1">233</strain>
        <tissue evidence="1">Head and thorax</tissue>
    </source>
</reference>
<keyword evidence="2" id="KW-1185">Reference proteome</keyword>
<sequence>MNIKYMEENRKQLFQERCYSWITGFYETWKDLLDHVHTQTLALTFFVIEDYQDDYRYRQLGFRHGPYLGKLLFHFQRCNNNNNNNKGRVGARANEYWLTTSSLRDLG</sequence>
<dbReference type="AlphaFoldDB" id="A0ABD2A2V4"/>
<protein>
    <submittedName>
        <fullName evidence="1">Uncharacterized protein</fullName>
    </submittedName>
</protein>
<evidence type="ECO:0000313" key="1">
    <source>
        <dbReference type="EMBL" id="KAL2714963.1"/>
    </source>
</evidence>